<keyword evidence="4" id="KW-1185">Reference proteome</keyword>
<dbReference type="AlphaFoldDB" id="A0A4D9CLP7"/>
<feature type="signal peptide" evidence="2">
    <location>
        <begin position="1"/>
        <end position="18"/>
    </location>
</feature>
<feature type="compositionally biased region" description="Basic and acidic residues" evidence="1">
    <location>
        <begin position="396"/>
        <end position="413"/>
    </location>
</feature>
<evidence type="ECO:0000256" key="1">
    <source>
        <dbReference type="SAM" id="MobiDB-lite"/>
    </source>
</evidence>
<protein>
    <submittedName>
        <fullName evidence="3">Uncharacterized protein</fullName>
    </submittedName>
</protein>
<name>A0A4D9CLP7_9STRA</name>
<reference evidence="3 4" key="1">
    <citation type="submission" date="2019-01" db="EMBL/GenBank/DDBJ databases">
        <title>Nuclear Genome Assembly of the Microalgal Biofuel strain Nannochloropsis salina CCMP1776.</title>
        <authorList>
            <person name="Hovde B."/>
        </authorList>
    </citation>
    <scope>NUCLEOTIDE SEQUENCE [LARGE SCALE GENOMIC DNA]</scope>
    <source>
        <strain evidence="3 4">CCMP1776</strain>
    </source>
</reference>
<proteinExistence type="predicted"/>
<keyword evidence="2" id="KW-0732">Signal</keyword>
<sequence>MNSFKMLLTLGILGVAVAFMGQVPPSPVRCSRSRGRILASLADLEAKALSKPADATKTAPTTSTPVKQSGFSLFGKPTSPAPPALKNTVVAKPAVAKATTSPAPAATKGTVAAKPAKTTAVKVMKDMAKVLTPDAVTTKVKSATAVEPATPPAIAPSGADLGTAGVVGGALLATIAGAGAVTNALTGKARAIAAAEKKKAIEEAARAEFLRQQRARKPVAPGPSDAVRLALAGGLILASTGALGAFVLLPKPEEPVPIVKELKKTPPAPPKAAAPAPKVEAPKPSPPASAPEPIKAEVPKPVTPSPAPEVSKPAPSAPEAPPAPVAEAPKPAPAPTPAPAPVAEAPKPAPAPTPAPAPVAEAPKPAPVPTPAPAPVAEAPKPAPAPTPAPAPVPEPKAEAPKPVETPKPKAADPKPAPAAAPAYSSVAGDAPSARTLPADSAVDPEFLKSLKGSKKGKK</sequence>
<feature type="region of interest" description="Disordered" evidence="1">
    <location>
        <begin position="51"/>
        <end position="79"/>
    </location>
</feature>
<dbReference type="OrthoDB" id="10613969at2759"/>
<feature type="compositionally biased region" description="Low complexity" evidence="1">
    <location>
        <begin position="51"/>
        <end position="67"/>
    </location>
</feature>
<evidence type="ECO:0000256" key="2">
    <source>
        <dbReference type="SAM" id="SignalP"/>
    </source>
</evidence>
<dbReference type="PRINTS" id="PR01217">
    <property type="entry name" value="PRICHEXTENSN"/>
</dbReference>
<feature type="compositionally biased region" description="Pro residues" evidence="1">
    <location>
        <begin position="364"/>
        <end position="374"/>
    </location>
</feature>
<feature type="compositionally biased region" description="Pro residues" evidence="1">
    <location>
        <begin position="315"/>
        <end position="340"/>
    </location>
</feature>
<feature type="compositionally biased region" description="Pro residues" evidence="1">
    <location>
        <begin position="381"/>
        <end position="395"/>
    </location>
</feature>
<evidence type="ECO:0000313" key="4">
    <source>
        <dbReference type="Proteomes" id="UP000355283"/>
    </source>
</evidence>
<gene>
    <name evidence="3" type="ORF">NSK_008588</name>
</gene>
<feature type="compositionally biased region" description="Pro residues" evidence="1">
    <location>
        <begin position="347"/>
        <end position="357"/>
    </location>
</feature>
<organism evidence="3 4">
    <name type="scientific">Nannochloropsis salina CCMP1776</name>
    <dbReference type="NCBI Taxonomy" id="1027361"/>
    <lineage>
        <taxon>Eukaryota</taxon>
        <taxon>Sar</taxon>
        <taxon>Stramenopiles</taxon>
        <taxon>Ochrophyta</taxon>
        <taxon>Eustigmatophyceae</taxon>
        <taxon>Eustigmatales</taxon>
        <taxon>Monodopsidaceae</taxon>
        <taxon>Microchloropsis</taxon>
        <taxon>Microchloropsis salina</taxon>
    </lineage>
</organism>
<dbReference type="EMBL" id="SDOX01000183">
    <property type="protein sequence ID" value="TFJ80030.1"/>
    <property type="molecule type" value="Genomic_DNA"/>
</dbReference>
<feature type="chain" id="PRO_5020038806" evidence="2">
    <location>
        <begin position="19"/>
        <end position="459"/>
    </location>
</feature>
<feature type="region of interest" description="Disordered" evidence="1">
    <location>
        <begin position="261"/>
        <end position="459"/>
    </location>
</feature>
<evidence type="ECO:0000313" key="3">
    <source>
        <dbReference type="EMBL" id="TFJ80030.1"/>
    </source>
</evidence>
<comment type="caution">
    <text evidence="3">The sequence shown here is derived from an EMBL/GenBank/DDBJ whole genome shotgun (WGS) entry which is preliminary data.</text>
</comment>
<dbReference type="Proteomes" id="UP000355283">
    <property type="component" value="Unassembled WGS sequence"/>
</dbReference>
<accession>A0A4D9CLP7</accession>